<evidence type="ECO:0000313" key="12">
    <source>
        <dbReference type="EMBL" id="KAK4566122.1"/>
    </source>
</evidence>
<dbReference type="PROSITE" id="PS50011">
    <property type="entry name" value="PROTEIN_KINASE_DOM"/>
    <property type="match status" value="1"/>
</dbReference>
<keyword evidence="2" id="KW-0433">Leucine-rich repeat</keyword>
<feature type="transmembrane region" description="Helical" evidence="9">
    <location>
        <begin position="231"/>
        <end position="254"/>
    </location>
</feature>
<evidence type="ECO:0000256" key="3">
    <source>
        <dbReference type="ARBA" id="ARBA00022692"/>
    </source>
</evidence>
<dbReference type="InterPro" id="IPR032675">
    <property type="entry name" value="LRR_dom_sf"/>
</dbReference>
<reference evidence="12 13" key="1">
    <citation type="journal article" date="2023" name="G3 (Bethesda)">
        <title>A haplotype-resolved chromosome-scale genome for Quercus rubra L. provides insights into the genetics of adaptive traits for red oak species.</title>
        <authorList>
            <person name="Kapoor B."/>
            <person name="Jenkins J."/>
            <person name="Schmutz J."/>
            <person name="Zhebentyayeva T."/>
            <person name="Kuelheim C."/>
            <person name="Coggeshall M."/>
            <person name="Heim C."/>
            <person name="Lasky J.R."/>
            <person name="Leites L."/>
            <person name="Islam-Faridi N."/>
            <person name="Romero-Severson J."/>
            <person name="DeLeo V.L."/>
            <person name="Lucas S.M."/>
            <person name="Lazic D."/>
            <person name="Gailing O."/>
            <person name="Carlson J."/>
            <person name="Staton M."/>
        </authorList>
    </citation>
    <scope>NUCLEOTIDE SEQUENCE [LARGE SCALE GENOMIC DNA]</scope>
    <source>
        <strain evidence="12">Pseudo-F2</strain>
    </source>
</reference>
<dbReference type="PANTHER" id="PTHR48006:SF88">
    <property type="entry name" value="LRR RECEPTOR-LIKE KINASE FAMILY PROTEIN"/>
    <property type="match status" value="1"/>
</dbReference>
<keyword evidence="8" id="KW-0325">Glycoprotein</keyword>
<dbReference type="Pfam" id="PF07714">
    <property type="entry name" value="PK_Tyr_Ser-Thr"/>
    <property type="match status" value="1"/>
</dbReference>
<dbReference type="AlphaFoldDB" id="A0AAN7ICV2"/>
<evidence type="ECO:0000256" key="7">
    <source>
        <dbReference type="ARBA" id="ARBA00023136"/>
    </source>
</evidence>
<dbReference type="Gene3D" id="3.30.200.20">
    <property type="entry name" value="Phosphorylase Kinase, domain 1"/>
    <property type="match status" value="1"/>
</dbReference>
<accession>A0AAN7ICV2</accession>
<keyword evidence="6 9" id="KW-1133">Transmembrane helix</keyword>
<evidence type="ECO:0000256" key="5">
    <source>
        <dbReference type="ARBA" id="ARBA00022737"/>
    </source>
</evidence>
<organism evidence="12 13">
    <name type="scientific">Quercus rubra</name>
    <name type="common">Northern red oak</name>
    <name type="synonym">Quercus borealis</name>
    <dbReference type="NCBI Taxonomy" id="3512"/>
    <lineage>
        <taxon>Eukaryota</taxon>
        <taxon>Viridiplantae</taxon>
        <taxon>Streptophyta</taxon>
        <taxon>Embryophyta</taxon>
        <taxon>Tracheophyta</taxon>
        <taxon>Spermatophyta</taxon>
        <taxon>Magnoliopsida</taxon>
        <taxon>eudicotyledons</taxon>
        <taxon>Gunneridae</taxon>
        <taxon>Pentapetalae</taxon>
        <taxon>rosids</taxon>
        <taxon>fabids</taxon>
        <taxon>Fagales</taxon>
        <taxon>Fagaceae</taxon>
        <taxon>Quercus</taxon>
    </lineage>
</organism>
<keyword evidence="5" id="KW-0677">Repeat</keyword>
<dbReference type="PANTHER" id="PTHR48006">
    <property type="entry name" value="LEUCINE-RICH REPEAT-CONTAINING PROTEIN DDB_G0281931-RELATED"/>
    <property type="match status" value="1"/>
</dbReference>
<dbReference type="GO" id="GO:0005524">
    <property type="term" value="F:ATP binding"/>
    <property type="evidence" value="ECO:0007669"/>
    <property type="project" value="InterPro"/>
</dbReference>
<comment type="caution">
    <text evidence="12">The sequence shown here is derived from an EMBL/GenBank/DDBJ whole genome shotgun (WGS) entry which is preliminary data.</text>
</comment>
<protein>
    <recommendedName>
        <fullName evidence="11">Protein kinase domain-containing protein</fullName>
    </recommendedName>
</protein>
<comment type="subcellular location">
    <subcellularLocation>
        <location evidence="1">Membrane</location>
        <topology evidence="1">Single-pass type I membrane protein</topology>
    </subcellularLocation>
</comment>
<keyword evidence="3 9" id="KW-0812">Transmembrane</keyword>
<proteinExistence type="predicted"/>
<dbReference type="Gene3D" id="1.10.510.10">
    <property type="entry name" value="Transferase(Phosphotransferase) domain 1"/>
    <property type="match status" value="1"/>
</dbReference>
<dbReference type="Pfam" id="PF00560">
    <property type="entry name" value="LRR_1"/>
    <property type="match status" value="2"/>
</dbReference>
<feature type="chain" id="PRO_5042865773" description="Protein kinase domain-containing protein" evidence="10">
    <location>
        <begin position="31"/>
        <end position="496"/>
    </location>
</feature>
<dbReference type="InterPro" id="IPR001611">
    <property type="entry name" value="Leu-rich_rpt"/>
</dbReference>
<sequence>MPLNSKALVLVHILFWSFLDTFILSHGTQSDINCLKSIRDSLEDPFNLLKTSWTFNNLAKGSICNYFGVTCLNPAENRVCGIVLVNMGLKGEFPKGIEDCKELVNLDLSGNEISGSIPSSIGNCSYLEVLKLDNNKLTGQISQHLSQLRNLRIFNVANNLLSGPVPEFVNINITHESYVNNSGLCSLLGTFSESYAQSYVNNSGLCGGPLEEDSKKHRWVFQISFKSGFEVGFVAFAILYTAFFIYYFDLGVGLMERGKIIKRIEPDHVSQFPNVEPRYISLLEKMATKISFMKLSKATNNFSANNVITSGKIGTVYKAMLPYGTFMVVKRLHASQHYENQFISELITLASLRHKNLVPLMGFCLEMKERLLVYGYMSNGCLHDWLHVVEDRAKMLEWPIRVKIIVGIARGLTWIHHMCHFQVVHLNISSKGILLHQNFEPKISTFGEAMFMNRNDIDLNKGCSINSEFREVELVKKDVYSFGIMLLKLITGKEPR</sequence>
<gene>
    <name evidence="12" type="ORF">RGQ29_002361</name>
</gene>
<dbReference type="SUPFAM" id="SSF52058">
    <property type="entry name" value="L domain-like"/>
    <property type="match status" value="1"/>
</dbReference>
<evidence type="ECO:0000313" key="13">
    <source>
        <dbReference type="Proteomes" id="UP001324115"/>
    </source>
</evidence>
<evidence type="ECO:0000256" key="10">
    <source>
        <dbReference type="SAM" id="SignalP"/>
    </source>
</evidence>
<evidence type="ECO:0000256" key="1">
    <source>
        <dbReference type="ARBA" id="ARBA00004479"/>
    </source>
</evidence>
<dbReference type="InterPro" id="IPR001245">
    <property type="entry name" value="Ser-Thr/Tyr_kinase_cat_dom"/>
</dbReference>
<dbReference type="InterPro" id="IPR051824">
    <property type="entry name" value="LRR_Rcpt-Like_S/T_Kinase"/>
</dbReference>
<feature type="signal peptide" evidence="10">
    <location>
        <begin position="1"/>
        <end position="30"/>
    </location>
</feature>
<evidence type="ECO:0000256" key="9">
    <source>
        <dbReference type="SAM" id="Phobius"/>
    </source>
</evidence>
<dbReference type="EMBL" id="JAXUIC010000010">
    <property type="protein sequence ID" value="KAK4566122.1"/>
    <property type="molecule type" value="Genomic_DNA"/>
</dbReference>
<evidence type="ECO:0000259" key="11">
    <source>
        <dbReference type="PROSITE" id="PS50011"/>
    </source>
</evidence>
<evidence type="ECO:0000256" key="4">
    <source>
        <dbReference type="ARBA" id="ARBA00022729"/>
    </source>
</evidence>
<dbReference type="InterPro" id="IPR000719">
    <property type="entry name" value="Prot_kinase_dom"/>
</dbReference>
<keyword evidence="4 10" id="KW-0732">Signal</keyword>
<dbReference type="GO" id="GO:0004672">
    <property type="term" value="F:protein kinase activity"/>
    <property type="evidence" value="ECO:0007669"/>
    <property type="project" value="InterPro"/>
</dbReference>
<evidence type="ECO:0000256" key="8">
    <source>
        <dbReference type="ARBA" id="ARBA00023180"/>
    </source>
</evidence>
<evidence type="ECO:0000256" key="6">
    <source>
        <dbReference type="ARBA" id="ARBA00022989"/>
    </source>
</evidence>
<evidence type="ECO:0000256" key="2">
    <source>
        <dbReference type="ARBA" id="ARBA00022614"/>
    </source>
</evidence>
<dbReference type="SUPFAM" id="SSF56112">
    <property type="entry name" value="Protein kinase-like (PK-like)"/>
    <property type="match status" value="1"/>
</dbReference>
<dbReference type="Gene3D" id="3.80.10.10">
    <property type="entry name" value="Ribonuclease Inhibitor"/>
    <property type="match status" value="1"/>
</dbReference>
<name>A0AAN7ICV2_QUERU</name>
<feature type="domain" description="Protein kinase" evidence="11">
    <location>
        <begin position="302"/>
        <end position="496"/>
    </location>
</feature>
<dbReference type="GO" id="GO:0016020">
    <property type="term" value="C:membrane"/>
    <property type="evidence" value="ECO:0007669"/>
    <property type="project" value="UniProtKB-SubCell"/>
</dbReference>
<dbReference type="FunFam" id="3.80.10.10:FF:000041">
    <property type="entry name" value="LRR receptor-like serine/threonine-protein kinase ERECTA"/>
    <property type="match status" value="1"/>
</dbReference>
<keyword evidence="13" id="KW-1185">Reference proteome</keyword>
<dbReference type="InterPro" id="IPR011009">
    <property type="entry name" value="Kinase-like_dom_sf"/>
</dbReference>
<dbReference type="Proteomes" id="UP001324115">
    <property type="component" value="Unassembled WGS sequence"/>
</dbReference>
<keyword evidence="7 9" id="KW-0472">Membrane</keyword>